<feature type="region of interest" description="Disordered" evidence="1">
    <location>
        <begin position="641"/>
        <end position="902"/>
    </location>
</feature>
<keyword evidence="3" id="KW-1185">Reference proteome</keyword>
<feature type="compositionally biased region" description="Basic and acidic residues" evidence="1">
    <location>
        <begin position="649"/>
        <end position="658"/>
    </location>
</feature>
<proteinExistence type="predicted"/>
<evidence type="ECO:0000256" key="1">
    <source>
        <dbReference type="SAM" id="MobiDB-lite"/>
    </source>
</evidence>
<feature type="compositionally biased region" description="Basic residues" evidence="1">
    <location>
        <begin position="716"/>
        <end position="728"/>
    </location>
</feature>
<feature type="compositionally biased region" description="Basic residues" evidence="1">
    <location>
        <begin position="179"/>
        <end position="188"/>
    </location>
</feature>
<gene>
    <name evidence="2" type="ORF">BDV95DRAFT_590364</name>
</gene>
<feature type="compositionally biased region" description="Basic and acidic residues" evidence="1">
    <location>
        <begin position="700"/>
        <end position="710"/>
    </location>
</feature>
<evidence type="ECO:0000313" key="2">
    <source>
        <dbReference type="EMBL" id="KAF2876207.1"/>
    </source>
</evidence>
<feature type="compositionally biased region" description="Low complexity" evidence="1">
    <location>
        <begin position="46"/>
        <end position="56"/>
    </location>
</feature>
<feature type="compositionally biased region" description="Polar residues" evidence="1">
    <location>
        <begin position="1"/>
        <end position="13"/>
    </location>
</feature>
<feature type="compositionally biased region" description="Polar residues" evidence="1">
    <location>
        <begin position="28"/>
        <end position="39"/>
    </location>
</feature>
<feature type="region of interest" description="Disordered" evidence="1">
    <location>
        <begin position="1"/>
        <end position="203"/>
    </location>
</feature>
<feature type="compositionally biased region" description="Polar residues" evidence="1">
    <location>
        <begin position="788"/>
        <end position="800"/>
    </location>
</feature>
<accession>A0A7C8IMP9</accession>
<dbReference type="EMBL" id="JAADJZ010000003">
    <property type="protein sequence ID" value="KAF2876207.1"/>
    <property type="molecule type" value="Genomic_DNA"/>
</dbReference>
<reference evidence="2 3" key="1">
    <citation type="submission" date="2020-01" db="EMBL/GenBank/DDBJ databases">
        <authorList>
            <consortium name="DOE Joint Genome Institute"/>
            <person name="Haridas S."/>
            <person name="Albert R."/>
            <person name="Binder M."/>
            <person name="Bloem J."/>
            <person name="Labutti K."/>
            <person name="Salamov A."/>
            <person name="Andreopoulos B."/>
            <person name="Baker S.E."/>
            <person name="Barry K."/>
            <person name="Bills G."/>
            <person name="Bluhm B.H."/>
            <person name="Cannon C."/>
            <person name="Castanera R."/>
            <person name="Culley D.E."/>
            <person name="Daum C."/>
            <person name="Ezra D."/>
            <person name="Gonzalez J.B."/>
            <person name="Henrissat B."/>
            <person name="Kuo A."/>
            <person name="Liang C."/>
            <person name="Lipzen A."/>
            <person name="Lutzoni F."/>
            <person name="Magnuson J."/>
            <person name="Mondo S."/>
            <person name="Nolan M."/>
            <person name="Ohm R."/>
            <person name="Pangilinan J."/>
            <person name="Park H.-J.H."/>
            <person name="Ramirez L."/>
            <person name="Alfaro M."/>
            <person name="Sun H."/>
            <person name="Tritt A."/>
            <person name="Yoshinaga Y."/>
            <person name="Zwiers L.-H.L."/>
            <person name="Turgeon B.G."/>
            <person name="Goodwin S.B."/>
            <person name="Spatafora J.W."/>
            <person name="Crous P.W."/>
            <person name="Grigoriev I.V."/>
        </authorList>
    </citation>
    <scope>NUCLEOTIDE SEQUENCE [LARGE SCALE GENOMIC DNA]</scope>
    <source>
        <strain evidence="2 3">CBS 611.86</strain>
    </source>
</reference>
<dbReference type="OrthoDB" id="3800095at2759"/>
<feature type="compositionally biased region" description="Acidic residues" evidence="1">
    <location>
        <begin position="79"/>
        <end position="100"/>
    </location>
</feature>
<name>A0A7C8IMP9_9PLEO</name>
<protein>
    <submittedName>
        <fullName evidence="2">Uncharacterized protein</fullName>
    </submittedName>
</protein>
<sequence>MATHNQVGSSNTMSEDELLAELTAEFSPGSSTSTPNLAETQREDSPTAATTPDATPIVNFTVDEDDIWSRYDAAQRAIEDDDDNEEEEDKEEDKEEDSQEEGGAAPGWQPNLHTSTSDKEDDNRGTVPQDNEELRNVEVPSRGKSPEAESEQESPVRVDYKRPGKGAQMGSKNAPVYGQRRRVGKTQAKKTPTAGPAVPAPAEPERLEQMTEQATVSPPASVPREIWAPKKIKGDRTQPELHEPIRENEDGHGTYHSFLVFESEPCPEKYQEVKDILWQQHKLDRGHQRVGMDGDLLKKRYTKDMAWDIIADDLQRLSAAEKLDLWRTEVFAKLKDGEIRRAPRKMRLLEHEPCLNDTEAGRWASKLKGIGQHMKYRFPDSHITIVTSITPCDFLGRGFFRTYMEEILQLLKDRPHNFYVELEDETILTAKAADYYPPPNRGEFDLNKKREELYSRGLEDLVQTKLGKRQVLDEKVQGAWKDLEDKSKFTDYNKFEDKYILNWFQETVDEILARLAPEYEKRCRQYDSEFEFCRDFVRKVKHFQTHGLLPGETEKRYERMNDEEARKRKKPVEIKWALPDTPVIIPLDEAKKQVILLATHVPWMPRAEVLERASRATKASLEELSAECTLSEPPYVVYVPSNAPEPAVEPEKESEKTQSKTKRGRPKGSKNRKNAASNEEPEGNVDTRAEVSKPSKRKRASCEAEGEKDMGTPSQKKVKANPTNKRRHGSEEGSEEVEDSAAHIQKKAKGQVAIPRSPGHVSGSGPVTAEVQQPEAPQARKKAVPNTRKPSVSAVESSEGTGAAEVDTTTAQSPRKKAEPKSRQPRASTNELSGPIGTVDSVKEKASGKMPTKKSVPPASEPNGGPVLEAGGQSAKRKRHGGDDAEIGEQTDGQTRKKSRAN</sequence>
<feature type="compositionally biased region" description="Basic residues" evidence="1">
    <location>
        <begin position="659"/>
        <end position="673"/>
    </location>
</feature>
<organism evidence="2 3">
    <name type="scientific">Massariosphaeria phaeospora</name>
    <dbReference type="NCBI Taxonomy" id="100035"/>
    <lineage>
        <taxon>Eukaryota</taxon>
        <taxon>Fungi</taxon>
        <taxon>Dikarya</taxon>
        <taxon>Ascomycota</taxon>
        <taxon>Pezizomycotina</taxon>
        <taxon>Dothideomycetes</taxon>
        <taxon>Pleosporomycetidae</taxon>
        <taxon>Pleosporales</taxon>
        <taxon>Pleosporales incertae sedis</taxon>
        <taxon>Massariosphaeria</taxon>
    </lineage>
</organism>
<dbReference type="AlphaFoldDB" id="A0A7C8IMP9"/>
<dbReference type="Proteomes" id="UP000481861">
    <property type="component" value="Unassembled WGS sequence"/>
</dbReference>
<comment type="caution">
    <text evidence="2">The sequence shown here is derived from an EMBL/GenBank/DDBJ whole genome shotgun (WGS) entry which is preliminary data.</text>
</comment>
<evidence type="ECO:0000313" key="3">
    <source>
        <dbReference type="Proteomes" id="UP000481861"/>
    </source>
</evidence>